<dbReference type="EMBL" id="KI392614">
    <property type="protein sequence ID" value="ERN12451.1"/>
    <property type="molecule type" value="Genomic_DNA"/>
</dbReference>
<evidence type="ECO:0000256" key="4">
    <source>
        <dbReference type="ARBA" id="ARBA00023136"/>
    </source>
</evidence>
<proteinExistence type="predicted"/>
<keyword evidence="4" id="KW-0472">Membrane</keyword>
<organism evidence="6 7">
    <name type="scientific">Amborella trichopoda</name>
    <dbReference type="NCBI Taxonomy" id="13333"/>
    <lineage>
        <taxon>Eukaryota</taxon>
        <taxon>Viridiplantae</taxon>
        <taxon>Streptophyta</taxon>
        <taxon>Embryophyta</taxon>
        <taxon>Tracheophyta</taxon>
        <taxon>Spermatophyta</taxon>
        <taxon>Magnoliopsida</taxon>
        <taxon>Amborellales</taxon>
        <taxon>Amborellaceae</taxon>
        <taxon>Amborella</taxon>
    </lineage>
</organism>
<dbReference type="Gramene" id="ERN12451">
    <property type="protein sequence ID" value="ERN12451"/>
    <property type="gene ID" value="AMTR_s00025p00147820"/>
</dbReference>
<dbReference type="Pfam" id="PF02485">
    <property type="entry name" value="Branch"/>
    <property type="match status" value="1"/>
</dbReference>
<dbReference type="GO" id="GO:0016020">
    <property type="term" value="C:membrane"/>
    <property type="evidence" value="ECO:0007669"/>
    <property type="project" value="UniProtKB-SubCell"/>
</dbReference>
<dbReference type="AlphaFoldDB" id="W1PX81"/>
<sequence>MRLLKAVYHPRNQYLLHLDAISSDEERTKLAHSVRSVKVFRVFGNVNVIGKADASDRMGSSSLAAALHAAAVLLKINGDWDWFVTLSSSDYPIVTQDDLLDVFSHVPRNLNFIDHTSDVGWKLYQRVQPIVVDPGIYLARRTRIFYASQTRPAPNSFKFFTGSPWVILSRSFMEYCVTGYDNLPRRVLMYFTNVLLPLEAYFHTVLCNSPQFQNTTVNTDLRFLVWDTPPKSDPNFLNLTHFEDMTNSGAAFARRFQEDDPILNKIDSEILKRPRNGVVPGKWCSEDRVDVNIVEPGPFAVKLSKLISKMVAKENIRSTQCKF</sequence>
<dbReference type="GO" id="GO:0015020">
    <property type="term" value="F:glucuronosyltransferase activity"/>
    <property type="evidence" value="ECO:0007669"/>
    <property type="project" value="InterPro"/>
</dbReference>
<evidence type="ECO:0000256" key="5">
    <source>
        <dbReference type="ARBA" id="ARBA00023180"/>
    </source>
</evidence>
<keyword evidence="7" id="KW-1185">Reference proteome</keyword>
<protein>
    <submittedName>
        <fullName evidence="6">Uncharacterized protein</fullName>
    </submittedName>
</protein>
<dbReference type="InterPro" id="IPR044610">
    <property type="entry name" value="GLCAT14A/B/C"/>
</dbReference>
<evidence type="ECO:0000256" key="1">
    <source>
        <dbReference type="ARBA" id="ARBA00004606"/>
    </source>
</evidence>
<evidence type="ECO:0000313" key="6">
    <source>
        <dbReference type="EMBL" id="ERN12451.1"/>
    </source>
</evidence>
<dbReference type="HOGENOM" id="CLU_034994_2_0_1"/>
<reference evidence="7" key="1">
    <citation type="journal article" date="2013" name="Science">
        <title>The Amborella genome and the evolution of flowering plants.</title>
        <authorList>
            <consortium name="Amborella Genome Project"/>
        </authorList>
    </citation>
    <scope>NUCLEOTIDE SEQUENCE [LARGE SCALE GENOMIC DNA]</scope>
</reference>
<dbReference type="PANTHER" id="PTHR45719:SF11">
    <property type="entry name" value="OS01G0121800 PROTEIN"/>
    <property type="match status" value="1"/>
</dbReference>
<accession>W1PX81</accession>
<dbReference type="Proteomes" id="UP000017836">
    <property type="component" value="Unassembled WGS sequence"/>
</dbReference>
<dbReference type="eggNOG" id="KOG0799">
    <property type="taxonomic scope" value="Eukaryota"/>
</dbReference>
<dbReference type="InterPro" id="IPR003406">
    <property type="entry name" value="Glyco_trans_14"/>
</dbReference>
<name>W1PX81_AMBTC</name>
<keyword evidence="3" id="KW-0808">Transferase</keyword>
<evidence type="ECO:0000256" key="3">
    <source>
        <dbReference type="ARBA" id="ARBA00022679"/>
    </source>
</evidence>
<keyword evidence="5" id="KW-0325">Glycoprotein</keyword>
<dbReference type="OMA" id="AWREHAN"/>
<keyword evidence="2" id="KW-0328">Glycosyltransferase</keyword>
<dbReference type="PANTHER" id="PTHR45719">
    <property type="entry name" value="GLYCOSYLTRANSFERASE"/>
    <property type="match status" value="1"/>
</dbReference>
<evidence type="ECO:0000256" key="2">
    <source>
        <dbReference type="ARBA" id="ARBA00022676"/>
    </source>
</evidence>
<evidence type="ECO:0000313" key="7">
    <source>
        <dbReference type="Proteomes" id="UP000017836"/>
    </source>
</evidence>
<gene>
    <name evidence="6" type="ORF">AMTR_s00025p00147820</name>
</gene>
<comment type="subcellular location">
    <subcellularLocation>
        <location evidence="1">Membrane</location>
        <topology evidence="1">Single-pass type II membrane protein</topology>
    </subcellularLocation>
</comment>